<dbReference type="EMBL" id="JARWAF010000023">
    <property type="protein sequence ID" value="MDJ1645359.1"/>
    <property type="molecule type" value="Genomic_DNA"/>
</dbReference>
<evidence type="ECO:0000256" key="1">
    <source>
        <dbReference type="SAM" id="MobiDB-lite"/>
    </source>
</evidence>
<reference evidence="2 3" key="1">
    <citation type="submission" date="2023-04" db="EMBL/GenBank/DDBJ databases">
        <title>A novel species of the genus Streptomyces: Streptomyces pakalii sp. nov. isolated from a Mexican soil jungle.</title>
        <authorList>
            <person name="Chavez-Hernandez M.A."/>
            <person name="Ortiz-Alvarez J."/>
            <person name="Villa-Tanaca L."/>
            <person name="Hernandez-Rodriguez C."/>
        </authorList>
    </citation>
    <scope>NUCLEOTIDE SEQUENCE [LARGE SCALE GENOMIC DNA]</scope>
    <source>
        <strain evidence="2 3">ENCB-J15</strain>
    </source>
</reference>
<feature type="compositionally biased region" description="Polar residues" evidence="1">
    <location>
        <begin position="1"/>
        <end position="26"/>
    </location>
</feature>
<accession>A0ABT7DHP4</accession>
<feature type="region of interest" description="Disordered" evidence="1">
    <location>
        <begin position="1"/>
        <end position="34"/>
    </location>
</feature>
<gene>
    <name evidence="2" type="ORF">P5W92_33865</name>
</gene>
<dbReference type="RefSeq" id="WP_283901318.1">
    <property type="nucleotide sequence ID" value="NZ_JARWAF010000023.1"/>
</dbReference>
<evidence type="ECO:0000313" key="2">
    <source>
        <dbReference type="EMBL" id="MDJ1645359.1"/>
    </source>
</evidence>
<proteinExistence type="predicted"/>
<protein>
    <submittedName>
        <fullName evidence="2">Uncharacterized protein</fullName>
    </submittedName>
</protein>
<dbReference type="Proteomes" id="UP001237194">
    <property type="component" value="Unassembled WGS sequence"/>
</dbReference>
<sequence length="133" mass="14454">QRYTNVNTADSPRPSTRYRQPCTSSLGGKESLQRVPHVVHADQAQPPARLTGKEEKAPCRHCDARITSQHPNWPGVWVEAAKYNSPICAVLGSGAGSEQEYDLIDGVYPHIPVDATSPADEAIAAARKTGYFL</sequence>
<name>A0ABT7DHP4_9ACTN</name>
<keyword evidence="3" id="KW-1185">Reference proteome</keyword>
<feature type="non-terminal residue" evidence="2">
    <location>
        <position position="1"/>
    </location>
</feature>
<organism evidence="2 3">
    <name type="scientific">Streptomyces pakalii</name>
    <dbReference type="NCBI Taxonomy" id="3036494"/>
    <lineage>
        <taxon>Bacteria</taxon>
        <taxon>Bacillati</taxon>
        <taxon>Actinomycetota</taxon>
        <taxon>Actinomycetes</taxon>
        <taxon>Kitasatosporales</taxon>
        <taxon>Streptomycetaceae</taxon>
        <taxon>Streptomyces</taxon>
    </lineage>
</organism>
<comment type="caution">
    <text evidence="2">The sequence shown here is derived from an EMBL/GenBank/DDBJ whole genome shotgun (WGS) entry which is preliminary data.</text>
</comment>
<evidence type="ECO:0000313" key="3">
    <source>
        <dbReference type="Proteomes" id="UP001237194"/>
    </source>
</evidence>